<dbReference type="PROSITE" id="PS50943">
    <property type="entry name" value="HTH_CROC1"/>
    <property type="match status" value="1"/>
</dbReference>
<feature type="domain" description="HTH cro/C1-type" evidence="2">
    <location>
        <begin position="6"/>
        <end position="44"/>
    </location>
</feature>
<comment type="caution">
    <text evidence="3">The sequence shown here is derived from an EMBL/GenBank/DDBJ whole genome shotgun (WGS) entry which is preliminary data.</text>
</comment>
<evidence type="ECO:0000313" key="3">
    <source>
        <dbReference type="EMBL" id="MBO8473520.1"/>
    </source>
</evidence>
<dbReference type="SUPFAM" id="SSF47413">
    <property type="entry name" value="lambda repressor-like DNA-binding domains"/>
    <property type="match status" value="1"/>
</dbReference>
<dbReference type="Pfam" id="PF01381">
    <property type="entry name" value="HTH_3"/>
    <property type="match status" value="1"/>
</dbReference>
<evidence type="ECO:0000313" key="4">
    <source>
        <dbReference type="Proteomes" id="UP000823604"/>
    </source>
</evidence>
<accession>A0A9D9IJV3</accession>
<reference evidence="3" key="2">
    <citation type="journal article" date="2021" name="PeerJ">
        <title>Extensive microbial diversity within the chicken gut microbiome revealed by metagenomics and culture.</title>
        <authorList>
            <person name="Gilroy R."/>
            <person name="Ravi A."/>
            <person name="Getino M."/>
            <person name="Pursley I."/>
            <person name="Horton D.L."/>
            <person name="Alikhan N.F."/>
            <person name="Baker D."/>
            <person name="Gharbi K."/>
            <person name="Hall N."/>
            <person name="Watson M."/>
            <person name="Adriaenssens E.M."/>
            <person name="Foster-Nyarko E."/>
            <person name="Jarju S."/>
            <person name="Secka A."/>
            <person name="Antonio M."/>
            <person name="Oren A."/>
            <person name="Chaudhuri R.R."/>
            <person name="La Ragione R."/>
            <person name="Hildebrand F."/>
            <person name="Pallen M.J."/>
        </authorList>
    </citation>
    <scope>NUCLEOTIDE SEQUENCE</scope>
    <source>
        <strain evidence="3">B1-8020</strain>
    </source>
</reference>
<reference evidence="3" key="1">
    <citation type="submission" date="2020-10" db="EMBL/GenBank/DDBJ databases">
        <authorList>
            <person name="Gilroy R."/>
        </authorList>
    </citation>
    <scope>NUCLEOTIDE SEQUENCE</scope>
    <source>
        <strain evidence="3">B1-8020</strain>
    </source>
</reference>
<dbReference type="CDD" id="cd00093">
    <property type="entry name" value="HTH_XRE"/>
    <property type="match status" value="1"/>
</dbReference>
<protein>
    <submittedName>
        <fullName evidence="3">Helix-turn-helix transcriptional regulator</fullName>
    </submittedName>
</protein>
<evidence type="ECO:0000259" key="2">
    <source>
        <dbReference type="PROSITE" id="PS50943"/>
    </source>
</evidence>
<sequence length="118" mass="13257">MSEFDIKKIRNELGLTQKELAAELGVDTKTIQNWERGKRIPDSKDGILRKLVLKPHQYAGGEQQNINGDNINGNNVTVHKTDTDKLLEILASKEQSLAKAQEHIDKLLEIIGNLTKND</sequence>
<gene>
    <name evidence="3" type="ORF">IAB81_07850</name>
</gene>
<feature type="coiled-coil region" evidence="1">
    <location>
        <begin position="90"/>
        <end position="117"/>
    </location>
</feature>
<dbReference type="Gene3D" id="1.10.260.40">
    <property type="entry name" value="lambda repressor-like DNA-binding domains"/>
    <property type="match status" value="1"/>
</dbReference>
<proteinExistence type="predicted"/>
<evidence type="ECO:0000256" key="1">
    <source>
        <dbReference type="SAM" id="Coils"/>
    </source>
</evidence>
<keyword evidence="1" id="KW-0175">Coiled coil</keyword>
<dbReference type="GO" id="GO:0003677">
    <property type="term" value="F:DNA binding"/>
    <property type="evidence" value="ECO:0007669"/>
    <property type="project" value="InterPro"/>
</dbReference>
<dbReference type="AlphaFoldDB" id="A0A9D9IJV3"/>
<name>A0A9D9IJV3_9BACT</name>
<organism evidence="3 4">
    <name type="scientific">Candidatus Merdivivens pullicola</name>
    <dbReference type="NCBI Taxonomy" id="2840872"/>
    <lineage>
        <taxon>Bacteria</taxon>
        <taxon>Pseudomonadati</taxon>
        <taxon>Bacteroidota</taxon>
        <taxon>Bacteroidia</taxon>
        <taxon>Bacteroidales</taxon>
        <taxon>Muribaculaceae</taxon>
        <taxon>Muribaculaceae incertae sedis</taxon>
        <taxon>Candidatus Merdivivens</taxon>
    </lineage>
</organism>
<dbReference type="Proteomes" id="UP000823604">
    <property type="component" value="Unassembled WGS sequence"/>
</dbReference>
<dbReference type="InterPro" id="IPR010982">
    <property type="entry name" value="Lambda_DNA-bd_dom_sf"/>
</dbReference>
<dbReference type="SMART" id="SM00530">
    <property type="entry name" value="HTH_XRE"/>
    <property type="match status" value="1"/>
</dbReference>
<dbReference type="EMBL" id="JADIMA010000078">
    <property type="protein sequence ID" value="MBO8473520.1"/>
    <property type="molecule type" value="Genomic_DNA"/>
</dbReference>
<dbReference type="InterPro" id="IPR001387">
    <property type="entry name" value="Cro/C1-type_HTH"/>
</dbReference>